<dbReference type="Gene3D" id="1.20.1280.50">
    <property type="match status" value="1"/>
</dbReference>
<proteinExistence type="predicted"/>
<name>A0A8H7BM70_9FUNG</name>
<dbReference type="InterPro" id="IPR051075">
    <property type="entry name" value="SCF_subunit_WD-repeat"/>
</dbReference>
<dbReference type="Pfam" id="PF00400">
    <property type="entry name" value="WD40"/>
    <property type="match status" value="5"/>
</dbReference>
<evidence type="ECO:0000313" key="8">
    <source>
        <dbReference type="Proteomes" id="UP000605846"/>
    </source>
</evidence>
<evidence type="ECO:0000313" key="7">
    <source>
        <dbReference type="EMBL" id="KAF7722089.1"/>
    </source>
</evidence>
<dbReference type="CDD" id="cd00200">
    <property type="entry name" value="WD40"/>
    <property type="match status" value="1"/>
</dbReference>
<feature type="repeat" description="WD" evidence="4">
    <location>
        <begin position="442"/>
        <end position="470"/>
    </location>
</feature>
<dbReference type="PROSITE" id="PS50294">
    <property type="entry name" value="WD_REPEATS_REGION"/>
    <property type="match status" value="3"/>
</dbReference>
<evidence type="ECO:0000256" key="2">
    <source>
        <dbReference type="ARBA" id="ARBA00022737"/>
    </source>
</evidence>
<protein>
    <recommendedName>
        <fullName evidence="6">F-box domain-containing protein</fullName>
    </recommendedName>
</protein>
<feature type="compositionally biased region" description="Pro residues" evidence="5">
    <location>
        <begin position="176"/>
        <end position="185"/>
    </location>
</feature>
<keyword evidence="2" id="KW-0677">Repeat</keyword>
<reference evidence="7" key="1">
    <citation type="submission" date="2020-01" db="EMBL/GenBank/DDBJ databases">
        <title>Genome Sequencing of Three Apophysomyces-Like Fungal Strains Confirms a Novel Fungal Genus in the Mucoromycota with divergent Burkholderia-like Endosymbiotic Bacteria.</title>
        <authorList>
            <person name="Stajich J.E."/>
            <person name="Macias A.M."/>
            <person name="Carter-House D."/>
            <person name="Lovett B."/>
            <person name="Kasson L.R."/>
            <person name="Berry K."/>
            <person name="Grigoriev I."/>
            <person name="Chang Y."/>
            <person name="Spatafora J."/>
            <person name="Kasson M.T."/>
        </authorList>
    </citation>
    <scope>NUCLEOTIDE SEQUENCE</scope>
    <source>
        <strain evidence="7">NRRL A-21654</strain>
    </source>
</reference>
<dbReference type="PANTHER" id="PTHR19872">
    <property type="entry name" value="UBIQUITIN LIGASE SPECIFICITY FACTOR/HREP PROTEIN"/>
    <property type="match status" value="1"/>
</dbReference>
<dbReference type="SMART" id="SM00320">
    <property type="entry name" value="WD40"/>
    <property type="match status" value="7"/>
</dbReference>
<accession>A0A8H7BM70</accession>
<evidence type="ECO:0000256" key="1">
    <source>
        <dbReference type="ARBA" id="ARBA00022574"/>
    </source>
</evidence>
<dbReference type="InterPro" id="IPR036322">
    <property type="entry name" value="WD40_repeat_dom_sf"/>
</dbReference>
<keyword evidence="1 4" id="KW-0853">WD repeat</keyword>
<keyword evidence="8" id="KW-1185">Reference proteome</keyword>
<dbReference type="Gene3D" id="2.130.10.10">
    <property type="entry name" value="YVTN repeat-like/Quinoprotein amine dehydrogenase"/>
    <property type="match status" value="3"/>
</dbReference>
<dbReference type="InterPro" id="IPR001810">
    <property type="entry name" value="F-box_dom"/>
</dbReference>
<dbReference type="PROSITE" id="PS00678">
    <property type="entry name" value="WD_REPEATS_1"/>
    <property type="match status" value="2"/>
</dbReference>
<feature type="repeat" description="WD" evidence="4">
    <location>
        <begin position="321"/>
        <end position="360"/>
    </location>
</feature>
<dbReference type="PRINTS" id="PR00320">
    <property type="entry name" value="GPROTEINBRPT"/>
</dbReference>
<evidence type="ECO:0000259" key="6">
    <source>
        <dbReference type="PROSITE" id="PS50181"/>
    </source>
</evidence>
<sequence>MTDRMKRAFCTRHLPELVQTRSGEPYDQEELKKELDKVAPADRQPIAHVWSVFAAAAGPQRLLILQGLLSTCCSSQLSYLSAALPPLLRIDFTVILPPEICIQIFTYLDAQSLCAAAQVSRRWRRFADDDILWHRMCEQHIDRKCTRCGWGLPLMSKKRRFVRGEDETSLPHLHPHPSPSPPPPPPLTVAVVPSSIEPARKRLRPWKEIYSERLVIERNWRKNNGIRRVVLPHVRKEHRMIRCLQLCDIQNLLVVGLTDGTVLVHDLKTSQDRLLQEGDPAPRLARAINTLQFDETKLVTGSADHALRIWNYHTGQCIRTLRGHTAAVTHLHFDSRILLSGSADRTVRVWNFERAECYALHGHTETVNQVRIVTHTASSPTADDPYHQQHRHQVLSCSDDRTIRLWDLTQRTCVRVFQGHTGAVRAAIPSMPGFHHQFDPINPARPIVISGALDRTLRVWSLQEEESRSNSSSSSSSRTRAQSTCLQTLVGHTDGITALDYNNLRLVSASRDGVLKIWDVERGVTLHTIQAHAAPITTVALSDTKIISATEDAEIVIWDYGASNDKDHNVMLRA</sequence>
<dbReference type="InterPro" id="IPR036047">
    <property type="entry name" value="F-box-like_dom_sf"/>
</dbReference>
<feature type="repeat" description="WD" evidence="4">
    <location>
        <begin position="294"/>
        <end position="320"/>
    </location>
</feature>
<dbReference type="SUPFAM" id="SSF50978">
    <property type="entry name" value="WD40 repeat-like"/>
    <property type="match status" value="1"/>
</dbReference>
<gene>
    <name evidence="7" type="ORF">EC973_003704</name>
</gene>
<dbReference type="SMART" id="SM00256">
    <property type="entry name" value="FBOX"/>
    <property type="match status" value="1"/>
</dbReference>
<dbReference type="SUPFAM" id="SSF81383">
    <property type="entry name" value="F-box domain"/>
    <property type="match status" value="1"/>
</dbReference>
<evidence type="ECO:0000256" key="3">
    <source>
        <dbReference type="ARBA" id="ARBA00022786"/>
    </source>
</evidence>
<dbReference type="InterPro" id="IPR019775">
    <property type="entry name" value="WD40_repeat_CS"/>
</dbReference>
<dbReference type="PROSITE" id="PS50082">
    <property type="entry name" value="WD_REPEATS_2"/>
    <property type="match status" value="6"/>
</dbReference>
<keyword evidence="3" id="KW-0833">Ubl conjugation pathway</keyword>
<dbReference type="AlphaFoldDB" id="A0A8H7BM70"/>
<feature type="repeat" description="WD" evidence="4">
    <location>
        <begin position="529"/>
        <end position="559"/>
    </location>
</feature>
<feature type="domain" description="F-box" evidence="6">
    <location>
        <begin position="90"/>
        <end position="136"/>
    </location>
</feature>
<dbReference type="PROSITE" id="PS50181">
    <property type="entry name" value="FBOX"/>
    <property type="match status" value="1"/>
</dbReference>
<dbReference type="InterPro" id="IPR001680">
    <property type="entry name" value="WD40_rpt"/>
</dbReference>
<dbReference type="PANTHER" id="PTHR19872:SF9">
    <property type="entry name" value="UBIQUITIN-BINDING SDF UBIQUITIN LIGASE COMPLEX SUBUNIT"/>
    <property type="match status" value="1"/>
</dbReference>
<dbReference type="Pfam" id="PF12937">
    <property type="entry name" value="F-box-like"/>
    <property type="match status" value="1"/>
</dbReference>
<organism evidence="7 8">
    <name type="scientific">Apophysomyces ossiformis</name>
    <dbReference type="NCBI Taxonomy" id="679940"/>
    <lineage>
        <taxon>Eukaryota</taxon>
        <taxon>Fungi</taxon>
        <taxon>Fungi incertae sedis</taxon>
        <taxon>Mucoromycota</taxon>
        <taxon>Mucoromycotina</taxon>
        <taxon>Mucoromycetes</taxon>
        <taxon>Mucorales</taxon>
        <taxon>Mucorineae</taxon>
        <taxon>Mucoraceae</taxon>
        <taxon>Apophysomyces</taxon>
    </lineage>
</organism>
<dbReference type="InterPro" id="IPR020472">
    <property type="entry name" value="WD40_PAC1"/>
</dbReference>
<feature type="repeat" description="WD" evidence="4">
    <location>
        <begin position="489"/>
        <end position="528"/>
    </location>
</feature>
<feature type="repeat" description="WD" evidence="4">
    <location>
        <begin position="394"/>
        <end position="416"/>
    </location>
</feature>
<dbReference type="Proteomes" id="UP000605846">
    <property type="component" value="Unassembled WGS sequence"/>
</dbReference>
<evidence type="ECO:0000256" key="4">
    <source>
        <dbReference type="PROSITE-ProRule" id="PRU00221"/>
    </source>
</evidence>
<dbReference type="OrthoDB" id="5580488at2759"/>
<dbReference type="CDD" id="cd22147">
    <property type="entry name" value="F-box_SpPof1-like"/>
    <property type="match status" value="1"/>
</dbReference>
<dbReference type="InterPro" id="IPR015943">
    <property type="entry name" value="WD40/YVTN_repeat-like_dom_sf"/>
</dbReference>
<comment type="caution">
    <text evidence="7">The sequence shown here is derived from an EMBL/GenBank/DDBJ whole genome shotgun (WGS) entry which is preliminary data.</text>
</comment>
<feature type="region of interest" description="Disordered" evidence="5">
    <location>
        <begin position="166"/>
        <end position="185"/>
    </location>
</feature>
<evidence type="ECO:0000256" key="5">
    <source>
        <dbReference type="SAM" id="MobiDB-lite"/>
    </source>
</evidence>
<dbReference type="EMBL" id="JABAYA010000214">
    <property type="protein sequence ID" value="KAF7722089.1"/>
    <property type="molecule type" value="Genomic_DNA"/>
</dbReference>